<protein>
    <recommendedName>
        <fullName evidence="7">DUF7876 domain-containing protein</fullName>
    </recommendedName>
</protein>
<dbReference type="InterPro" id="IPR057198">
    <property type="entry name" value="DUF7876"/>
</dbReference>
<keyword evidence="2" id="KW-0328">Glycosyltransferase</keyword>
<reference evidence="8 9" key="1">
    <citation type="journal article" date="2024" name="Nat. Commun.">
        <title>Phylogenomics reveals the evolutionary origins of lichenization in chlorophyte algae.</title>
        <authorList>
            <person name="Puginier C."/>
            <person name="Libourel C."/>
            <person name="Otte J."/>
            <person name="Skaloud P."/>
            <person name="Haon M."/>
            <person name="Grisel S."/>
            <person name="Petersen M."/>
            <person name="Berrin J.G."/>
            <person name="Delaux P.M."/>
            <person name="Dal Grande F."/>
            <person name="Keller J."/>
        </authorList>
    </citation>
    <scope>NUCLEOTIDE SEQUENCE [LARGE SCALE GENOMIC DNA]</scope>
    <source>
        <strain evidence="8 9">SAG 2043</strain>
    </source>
</reference>
<dbReference type="InterPro" id="IPR044174">
    <property type="entry name" value="BC10-like"/>
</dbReference>
<feature type="region of interest" description="Disordered" evidence="6">
    <location>
        <begin position="35"/>
        <end position="76"/>
    </location>
</feature>
<dbReference type="PANTHER" id="PTHR31042">
    <property type="entry name" value="CORE-2/I-BRANCHING BETA-1,6-N-ACETYLGLUCOSAMINYLTRANSFERASE FAMILY PROTEIN-RELATED"/>
    <property type="match status" value="1"/>
</dbReference>
<evidence type="ECO:0000256" key="1">
    <source>
        <dbReference type="ARBA" id="ARBA00004606"/>
    </source>
</evidence>
<evidence type="ECO:0000313" key="9">
    <source>
        <dbReference type="Proteomes" id="UP001489004"/>
    </source>
</evidence>
<proteinExistence type="predicted"/>
<dbReference type="GO" id="GO:0016020">
    <property type="term" value="C:membrane"/>
    <property type="evidence" value="ECO:0007669"/>
    <property type="project" value="UniProtKB-SubCell"/>
</dbReference>
<name>A0AAW1PWT2_9CHLO</name>
<keyword evidence="5" id="KW-0325">Glycoprotein</keyword>
<gene>
    <name evidence="8" type="ORF">WJX72_000912</name>
</gene>
<accession>A0AAW1PWT2</accession>
<dbReference type="AlphaFoldDB" id="A0AAW1PWT2"/>
<dbReference type="Pfam" id="PF02485">
    <property type="entry name" value="Branch"/>
    <property type="match status" value="1"/>
</dbReference>
<dbReference type="GO" id="GO:0016757">
    <property type="term" value="F:glycosyltransferase activity"/>
    <property type="evidence" value="ECO:0007669"/>
    <property type="project" value="UniProtKB-KW"/>
</dbReference>
<dbReference type="Proteomes" id="UP001489004">
    <property type="component" value="Unassembled WGS sequence"/>
</dbReference>
<keyword evidence="3" id="KW-0808">Transferase</keyword>
<evidence type="ECO:0000256" key="5">
    <source>
        <dbReference type="ARBA" id="ARBA00023180"/>
    </source>
</evidence>
<evidence type="ECO:0000313" key="8">
    <source>
        <dbReference type="EMBL" id="KAK9812629.1"/>
    </source>
</evidence>
<evidence type="ECO:0000256" key="4">
    <source>
        <dbReference type="ARBA" id="ARBA00023136"/>
    </source>
</evidence>
<comment type="caution">
    <text evidence="8">The sequence shown here is derived from an EMBL/GenBank/DDBJ whole genome shotgun (WGS) entry which is preliminary data.</text>
</comment>
<dbReference type="Pfam" id="PF25286">
    <property type="entry name" value="DUF7876"/>
    <property type="match status" value="1"/>
</dbReference>
<evidence type="ECO:0000259" key="7">
    <source>
        <dbReference type="Pfam" id="PF25286"/>
    </source>
</evidence>
<feature type="domain" description="DUF7876" evidence="7">
    <location>
        <begin position="538"/>
        <end position="665"/>
    </location>
</feature>
<dbReference type="InterPro" id="IPR003406">
    <property type="entry name" value="Glyco_trans_14"/>
</dbReference>
<evidence type="ECO:0000256" key="3">
    <source>
        <dbReference type="ARBA" id="ARBA00022679"/>
    </source>
</evidence>
<evidence type="ECO:0000256" key="6">
    <source>
        <dbReference type="SAM" id="MobiDB-lite"/>
    </source>
</evidence>
<keyword evidence="4" id="KW-0472">Membrane</keyword>
<evidence type="ECO:0000256" key="2">
    <source>
        <dbReference type="ARBA" id="ARBA00022676"/>
    </source>
</evidence>
<feature type="region of interest" description="Disordered" evidence="6">
    <location>
        <begin position="129"/>
        <end position="162"/>
    </location>
</feature>
<organism evidence="8 9">
    <name type="scientific">[Myrmecia] bisecta</name>
    <dbReference type="NCBI Taxonomy" id="41462"/>
    <lineage>
        <taxon>Eukaryota</taxon>
        <taxon>Viridiplantae</taxon>
        <taxon>Chlorophyta</taxon>
        <taxon>core chlorophytes</taxon>
        <taxon>Trebouxiophyceae</taxon>
        <taxon>Trebouxiales</taxon>
        <taxon>Trebouxiaceae</taxon>
        <taxon>Myrmecia</taxon>
    </lineage>
</organism>
<dbReference type="EMBL" id="JALJOR010000008">
    <property type="protein sequence ID" value="KAK9812629.1"/>
    <property type="molecule type" value="Genomic_DNA"/>
</dbReference>
<dbReference type="PANTHER" id="PTHR31042:SF8">
    <property type="entry name" value="CORE-2_I-BRANCHING BETA-1,6-N-ACETYLGLUCOSAMINYLTRANSFERASE FAMILY PROTEIN"/>
    <property type="match status" value="1"/>
</dbReference>
<sequence length="699" mass="78184">MRAWTLARIFAVLAFAIFVATMYLRPAPLSHHWGPDSEADVLPQPAGPQSANQRPQRMVELSQRTGGGGMKHKPRPGGKAIPKVALLFLTRGAMPLEPVWREFMQAASAIEPIDIRAFAAKDVLEGVAKPTSASQPVARRRLLKTDQSGGSESSKRDSAYPDAADLSGVARRQPQLLMAHASRGGHTDVIAQQTLFSVYVHSAPGYSYAPGNLFAGYEVPGRIQVFWGQFSVVEAERVLLRVALKDPLNQRFLLLSETCLPIYPPQVLYAQVMSEVYSRVNACNLHTIEDARRRSVERWHPHMQTDQLDRRHWRKSSQFFLLKRNHAAVIAADQHVAPRFEAECYSYLPGRDDGLPVPPVVQQLLDANLTVAMRTCISDEHYVPTVLAMHGFDDETDCLGMMTHAEWEWPNWSPKTYTPYEVTTQLVRRLRRLWFQNKECDWQAAIRSANTLFCRRDSRVPLSQLHNGKQQQKAFKEYMPLDHACSLIARKFDISSIDPVLRMGAVYPASVWFSPQVRHGVRCAAYADTGLESIDASSLAARIADNYYALQHPAERNMLYSRALKDFARSAILAYECGWTEELVLAELTAADNADLVGQVGLVGQEFKQADCMLCLSIVWITLLLSPRNSVNRWSTGAAVSEATMSAWGGFVKMITSAYFEKRVGASVATLGKERDDEVAELQFNEFFSEVGKALAGWV</sequence>
<keyword evidence="9" id="KW-1185">Reference proteome</keyword>
<comment type="subcellular location">
    <subcellularLocation>
        <location evidence="1">Membrane</location>
        <topology evidence="1">Single-pass type II membrane protein</topology>
    </subcellularLocation>
</comment>